<dbReference type="PATRIC" id="fig|716541.4.peg.276"/>
<gene>
    <name evidence="1" type="ordered locus">ECL_B086</name>
</gene>
<dbReference type="OrthoDB" id="2667088at2"/>
<dbReference type="EMBL" id="CP001920">
    <property type="protein sequence ID" value="ADF65048.1"/>
    <property type="molecule type" value="Genomic_DNA"/>
</dbReference>
<keyword evidence="2" id="KW-1185">Reference proteome</keyword>
<accession>A0A0H3CV48</accession>
<evidence type="ECO:0000313" key="2">
    <source>
        <dbReference type="Proteomes" id="UP000002363"/>
    </source>
</evidence>
<name>A0A0H3CV48_ENTCC</name>
<reference evidence="1 2" key="1">
    <citation type="journal article" date="2010" name="J. Bacteriol.">
        <title>Complete genome sequence of Enterobacter cloacae subsp. cloacae type strain ATCC 13047.</title>
        <authorList>
            <person name="Ren Y."/>
            <person name="Ren Y."/>
            <person name="Zhou Z."/>
            <person name="Guo X."/>
            <person name="Li Y."/>
            <person name="Feng L."/>
            <person name="Wang L."/>
        </authorList>
    </citation>
    <scope>NUCLEOTIDE SEQUENCE [LARGE SCALE GENOMIC DNA]</scope>
    <source>
        <strain evidence="2">ATCC 13047 / DSM 30054 / NBRC 13535 / NCTC 10005 / WDCM 00083 / NCDC 279-56</strain>
        <plasmid evidence="1">pECL_B</plasmid>
    </source>
</reference>
<dbReference type="EnsemblBacteria" id="ADF65048">
    <property type="protein sequence ID" value="ADF65048"/>
    <property type="gene ID" value="ECL_B086"/>
</dbReference>
<sequence length="691" mass="79199">MNTEKYHEFMTGNMTSSDKLFQALNVWVELTGIDPDAKSFTVRMGAGLSDLTIKRMHEELQESQTLDPSGITTYLLLIAFSETYFNNRSFTVGQLLNEPKNTQHYLQKSGDFLKMINSDEVSFSYKCFTEKLTAALKQYGLYSDSREKVVADISTMAMIRRDALKSFQELSVNQFTRGEQAGTDHFSWLNTVHQFWNINSLLDEAVSARDGITLNLVRDPSDFYSYFAFTVKNGGNLFVLSDHPQHTHPMQRGMSRRPDREFDERAGRHWFPYQLLKFKYDEDARTLYRDRSTDTNLVPRQQRVQSVCQLQDLEAKQIIWIALMFELIADKYWQQGWQAKSLSYTAEMIASPALLAEQAARAGMPVVQSQLLTLPELTVEEICAEDFHQTIDAADGGKPHNWLVARYGQKVSPDVLNLVKNDEHVHYLPSVKSGNSRSRSALSTVTDVHQIASMPRREYAALASWEKEGRYELTPLSAVQFGDAGKLDSDRRYIARYNFAKAITQLADEEYELTHEEIEAWWRASLERNAERLCAMAIEETIWLDDIRRNSASPVLSVDSVLGRCAFMNRYASQEDANRNSHYFAENYLTAGYDKGHLCYLMGSRASWFIHFMPRASYDLAVLAGCRVDELPEVLQHWSNDKDYRGNAILDRIDPAAWAIRDPWSRKFCGTVTLALSKRAMNRLMKEHGKA</sequence>
<dbReference type="HOGENOM" id="CLU_423711_0_0_6"/>
<geneLocation type="plasmid" evidence="1 2">
    <name>pECL_B</name>
</geneLocation>
<keyword evidence="1" id="KW-0614">Plasmid</keyword>
<protein>
    <submittedName>
        <fullName evidence="1">Uncharacterized protein</fullName>
    </submittedName>
</protein>
<organism evidence="1 2">
    <name type="scientific">Enterobacter cloacae subsp. cloacae (strain ATCC 13047 / DSM 30054 / NBRC 13535 / NCTC 10005 / WDCM 00083 / NCDC 279-56)</name>
    <dbReference type="NCBI Taxonomy" id="716541"/>
    <lineage>
        <taxon>Bacteria</taxon>
        <taxon>Pseudomonadati</taxon>
        <taxon>Pseudomonadota</taxon>
        <taxon>Gammaproteobacteria</taxon>
        <taxon>Enterobacterales</taxon>
        <taxon>Enterobacteriaceae</taxon>
        <taxon>Enterobacter</taxon>
        <taxon>Enterobacter cloacae complex</taxon>
    </lineage>
</organism>
<proteinExistence type="predicted"/>
<dbReference type="RefSeq" id="WP_013087356.1">
    <property type="nucleotide sequence ID" value="NC_014108.1"/>
</dbReference>
<dbReference type="AlphaFoldDB" id="A0A0H3CV48"/>
<dbReference type="Proteomes" id="UP000002363">
    <property type="component" value="Plasmid pECL_B"/>
</dbReference>
<dbReference type="KEGG" id="enc:ECL_B086"/>
<evidence type="ECO:0000313" key="1">
    <source>
        <dbReference type="EMBL" id="ADF65048.1"/>
    </source>
</evidence>